<dbReference type="HOGENOM" id="CLU_127515_4_2_0"/>
<dbReference type="EMBL" id="CP001230">
    <property type="protein sequence ID" value="ACO03641.1"/>
    <property type="molecule type" value="Genomic_DNA"/>
</dbReference>
<dbReference type="eggNOG" id="COG1416">
    <property type="taxonomic scope" value="Bacteria"/>
</dbReference>
<dbReference type="AlphaFoldDB" id="C0QSL1"/>
<dbReference type="Pfam" id="PF02635">
    <property type="entry name" value="DsrE"/>
    <property type="match status" value="1"/>
</dbReference>
<reference evidence="1 2" key="1">
    <citation type="journal article" date="2009" name="J. Bacteriol.">
        <title>Complete and draft genome sequences of six members of the Aquificales.</title>
        <authorList>
            <person name="Reysenbach A.L."/>
            <person name="Hamamura N."/>
            <person name="Podar M."/>
            <person name="Griffiths E."/>
            <person name="Ferreira S."/>
            <person name="Hochstein R."/>
            <person name="Heidelberg J."/>
            <person name="Johnson J."/>
            <person name="Mead D."/>
            <person name="Pohorille A."/>
            <person name="Sarmiento M."/>
            <person name="Schweighofer K."/>
            <person name="Seshadri R."/>
            <person name="Voytek M.A."/>
        </authorList>
    </citation>
    <scope>NUCLEOTIDE SEQUENCE [LARGE SCALE GENOMIC DNA]</scope>
    <source>
        <strain evidence="2">DSM 14350 / EX-H1</strain>
    </source>
</reference>
<dbReference type="InterPro" id="IPR003787">
    <property type="entry name" value="Sulphur_relay_DsrE/F-like"/>
</dbReference>
<dbReference type="OrthoDB" id="14053at2"/>
<protein>
    <submittedName>
        <fullName evidence="1">Uncharacterized protein</fullName>
    </submittedName>
</protein>
<accession>C0QSL1</accession>
<dbReference type="PANTHER" id="PTHR37691">
    <property type="entry name" value="BLR3518 PROTEIN"/>
    <property type="match status" value="1"/>
</dbReference>
<dbReference type="KEGG" id="pmx:PERMA_1895"/>
<dbReference type="PaxDb" id="123214-PERMA_1895"/>
<evidence type="ECO:0000313" key="1">
    <source>
        <dbReference type="EMBL" id="ACO03641.1"/>
    </source>
</evidence>
<dbReference type="InterPro" id="IPR027396">
    <property type="entry name" value="DsrEFH-like"/>
</dbReference>
<proteinExistence type="predicted"/>
<sequence length="172" mass="19776">MWQVFLLIIFIFGSSFSAEKDTAKLEISDSTYPSLKVVYDWNLKSPEEVSRALTFIGNHIRAYTDHSPLEEVEIVVVSHGAEIPVFAKQNEKIFRESVERMRSLYENYGVRFYVCYNAARAFGFDIKDFPSYVILTPAGVAKLAALQEEGYRLVPVIVNDFKTVKERYGKRK</sequence>
<dbReference type="RefSeq" id="WP_012675880.1">
    <property type="nucleotide sequence ID" value="NC_012440.1"/>
</dbReference>
<gene>
    <name evidence="1" type="ordered locus">PERMA_1895</name>
</gene>
<evidence type="ECO:0000313" key="2">
    <source>
        <dbReference type="Proteomes" id="UP000001366"/>
    </source>
</evidence>
<name>C0QSL1_PERMH</name>
<dbReference type="Gene3D" id="3.40.1260.10">
    <property type="entry name" value="DsrEFH-like"/>
    <property type="match status" value="1"/>
</dbReference>
<dbReference type="PANTHER" id="PTHR37691:SF1">
    <property type="entry name" value="BLR3518 PROTEIN"/>
    <property type="match status" value="1"/>
</dbReference>
<organism evidence="1 2">
    <name type="scientific">Persephonella marina (strain DSM 14350 / EX-H1)</name>
    <dbReference type="NCBI Taxonomy" id="123214"/>
    <lineage>
        <taxon>Bacteria</taxon>
        <taxon>Pseudomonadati</taxon>
        <taxon>Aquificota</taxon>
        <taxon>Aquificia</taxon>
        <taxon>Aquificales</taxon>
        <taxon>Hydrogenothermaceae</taxon>
        <taxon>Persephonella</taxon>
    </lineage>
</organism>
<dbReference type="Proteomes" id="UP000001366">
    <property type="component" value="Chromosome"/>
</dbReference>
<dbReference type="STRING" id="123214.PERMA_1895"/>
<dbReference type="SUPFAM" id="SSF75169">
    <property type="entry name" value="DsrEFH-like"/>
    <property type="match status" value="1"/>
</dbReference>
<keyword evidence="2" id="KW-1185">Reference proteome</keyword>